<dbReference type="OrthoDB" id="9812626at2"/>
<evidence type="ECO:0000256" key="7">
    <source>
        <dbReference type="SAM" id="MobiDB-lite"/>
    </source>
</evidence>
<gene>
    <name evidence="4" type="primary">kynU</name>
    <name evidence="8" type="ORF">TK50_21430</name>
</gene>
<sequence length="426" mass="46262">MTVAESEAHRLDKADPGHRHLFHVPPADGGRYPEAAYLAGNSLGLQPRATRAELLADLDAWGRLGVEGHLEGQRPWLPYHELLTGPVARLVGARPTEAVVMNSLTVDLHLLMVSFYRPAGRRTRILIEDSAFPSDSYAVRSQARFHGLDPDATVLRLRPRPGEDALRTADVTDLLAAEGDTIALVLLGGVNYLTGELLDIPAITAAGRAAGAVVGWDLAHAAGNVPLALHDWGVDFAAWCSYKYLNSGPGALAGVFVHERHLGRADLPRFEGWWSTDAATRFEMTPTSRPPATVEAWQVSNPPILAMGPVRTSLELFDSIGMPALRERSLRLTGYLERLLDEVTADRPLTVVTPRDPARRGCQLSVRIGAGSAGELTKRLRHEHGVVADAREPDVVRFAPVPLYSTYHDCWRVADALAATVAEVTP</sequence>
<comment type="similarity">
    <text evidence="4 6">Belongs to the kynureninase family.</text>
</comment>
<dbReference type="EC" id="3.7.1.3" evidence="4 5"/>
<dbReference type="UniPathway" id="UPA00253">
    <property type="reaction ID" value="UER00329"/>
</dbReference>
<dbReference type="HAMAP" id="MF_01970">
    <property type="entry name" value="Kynureninase"/>
    <property type="match status" value="1"/>
</dbReference>
<dbReference type="GO" id="GO:0019805">
    <property type="term" value="P:quinolinate biosynthetic process"/>
    <property type="evidence" value="ECO:0007669"/>
    <property type="project" value="UniProtKB-UniRule"/>
</dbReference>
<keyword evidence="1 4" id="KW-0662">Pyridine nucleotide biosynthesis</keyword>
<dbReference type="AlphaFoldDB" id="A0A0D0UXZ6"/>
<dbReference type="PANTHER" id="PTHR14084:SF0">
    <property type="entry name" value="KYNURENINASE"/>
    <property type="match status" value="1"/>
</dbReference>
<dbReference type="FunFam" id="3.40.640.10:FF:000031">
    <property type="entry name" value="Kynureninase"/>
    <property type="match status" value="1"/>
</dbReference>
<comment type="catalytic activity">
    <reaction evidence="4 6">
        <text>L-kynurenine + H2O = anthranilate + L-alanine + H(+)</text>
        <dbReference type="Rhea" id="RHEA:16813"/>
        <dbReference type="ChEBI" id="CHEBI:15377"/>
        <dbReference type="ChEBI" id="CHEBI:15378"/>
        <dbReference type="ChEBI" id="CHEBI:16567"/>
        <dbReference type="ChEBI" id="CHEBI:57959"/>
        <dbReference type="ChEBI" id="CHEBI:57972"/>
        <dbReference type="EC" id="3.7.1.3"/>
    </reaction>
</comment>
<dbReference type="Proteomes" id="UP000032254">
    <property type="component" value="Unassembled WGS sequence"/>
</dbReference>
<dbReference type="InterPro" id="IPR015424">
    <property type="entry name" value="PyrdxlP-dep_Trfase"/>
</dbReference>
<dbReference type="GO" id="GO:0009435">
    <property type="term" value="P:NAD+ biosynthetic process"/>
    <property type="evidence" value="ECO:0007669"/>
    <property type="project" value="UniProtKB-UniRule"/>
</dbReference>
<reference evidence="8 9" key="1">
    <citation type="submission" date="2015-01" db="EMBL/GenBank/DDBJ databases">
        <title>Sequencing and annotation of Micromonospora carbonacea strain JXNU-1 genome.</title>
        <authorList>
            <person name="Long Z."/>
            <person name="Huang Y."/>
            <person name="Jiang Y."/>
        </authorList>
    </citation>
    <scope>NUCLEOTIDE SEQUENCE [LARGE SCALE GENOMIC DNA]</scope>
    <source>
        <strain evidence="8 9">JXNU-1</strain>
    </source>
</reference>
<comment type="pathway">
    <text evidence="4 6">Amino-acid degradation; L-kynurenine degradation; L-alanine and anthranilate from L-kynurenine: step 1/1.</text>
</comment>
<comment type="cofactor">
    <cofactor evidence="4 6">
        <name>pyridoxal 5'-phosphate</name>
        <dbReference type="ChEBI" id="CHEBI:597326"/>
    </cofactor>
</comment>
<dbReference type="GO" id="GO:0030429">
    <property type="term" value="F:kynureninase activity"/>
    <property type="evidence" value="ECO:0007669"/>
    <property type="project" value="UniProtKB-UniRule"/>
</dbReference>
<dbReference type="NCBIfam" id="TIGR01814">
    <property type="entry name" value="kynureninase"/>
    <property type="match status" value="1"/>
</dbReference>
<dbReference type="EMBL" id="JXSX01000002">
    <property type="protein sequence ID" value="KIR63552.1"/>
    <property type="molecule type" value="Genomic_DNA"/>
</dbReference>
<dbReference type="PIRSF" id="PIRSF038800">
    <property type="entry name" value="KYNU"/>
    <property type="match status" value="1"/>
</dbReference>
<dbReference type="GeneID" id="301306616"/>
<feature type="binding site" evidence="4">
    <location>
        <position position="301"/>
    </location>
    <ligand>
        <name>pyridoxal 5'-phosphate</name>
        <dbReference type="ChEBI" id="CHEBI:597326"/>
    </ligand>
</feature>
<dbReference type="SUPFAM" id="SSF53383">
    <property type="entry name" value="PLP-dependent transferases"/>
    <property type="match status" value="1"/>
</dbReference>
<comment type="subunit">
    <text evidence="4 6">Homodimer.</text>
</comment>
<comment type="function">
    <text evidence="4 6">Catalyzes the cleavage of L-kynurenine (L-Kyn) and L-3-hydroxykynurenine (L-3OHKyn) into anthranilic acid (AA) and 3-hydroxyanthranilic acid (3-OHAA), respectively.</text>
</comment>
<evidence type="ECO:0000256" key="2">
    <source>
        <dbReference type="ARBA" id="ARBA00022801"/>
    </source>
</evidence>
<dbReference type="UniPathway" id="UPA00334">
    <property type="reaction ID" value="UER00455"/>
</dbReference>
<feature type="binding site" evidence="4">
    <location>
        <position position="273"/>
    </location>
    <ligand>
        <name>pyridoxal 5'-phosphate</name>
        <dbReference type="ChEBI" id="CHEBI:597326"/>
    </ligand>
</feature>
<keyword evidence="2 4" id="KW-0378">Hydrolase</keyword>
<feature type="region of interest" description="Disordered" evidence="7">
    <location>
        <begin position="1"/>
        <end position="20"/>
    </location>
</feature>
<feature type="binding site" evidence="4">
    <location>
        <position position="104"/>
    </location>
    <ligand>
        <name>pyridoxal 5'-phosphate</name>
        <dbReference type="ChEBI" id="CHEBI:597326"/>
    </ligand>
</feature>
<evidence type="ECO:0000256" key="3">
    <source>
        <dbReference type="ARBA" id="ARBA00022898"/>
    </source>
</evidence>
<keyword evidence="9" id="KW-1185">Reference proteome</keyword>
<feature type="modified residue" description="N6-(pyridoxal phosphate)lysine" evidence="4">
    <location>
        <position position="243"/>
    </location>
</feature>
<comment type="caution">
    <text evidence="8">The sequence shown here is derived from an EMBL/GenBank/DDBJ whole genome shotgun (WGS) entry which is preliminary data.</text>
</comment>
<dbReference type="Gene3D" id="3.40.640.10">
    <property type="entry name" value="Type I PLP-dependent aspartate aminotransferase-like (Major domain)"/>
    <property type="match status" value="1"/>
</dbReference>
<dbReference type="Pfam" id="PF22580">
    <property type="entry name" value="KYNU_C"/>
    <property type="match status" value="1"/>
</dbReference>
<evidence type="ECO:0000256" key="4">
    <source>
        <dbReference type="HAMAP-Rule" id="MF_01970"/>
    </source>
</evidence>
<feature type="binding site" evidence="4">
    <location>
        <begin position="132"/>
        <end position="135"/>
    </location>
    <ligand>
        <name>pyridoxal 5'-phosphate</name>
        <dbReference type="ChEBI" id="CHEBI:597326"/>
    </ligand>
</feature>
<dbReference type="GO" id="GO:0019441">
    <property type="term" value="P:L-tryptophan catabolic process to kynurenine"/>
    <property type="evidence" value="ECO:0007669"/>
    <property type="project" value="TreeGrafter"/>
</dbReference>
<comment type="pathway">
    <text evidence="4 6">Cofactor biosynthesis; NAD(+) biosynthesis; quinolinate from L-kynurenine: step 2/3.</text>
</comment>
<organism evidence="8 9">
    <name type="scientific">Micromonospora haikouensis</name>
    <dbReference type="NCBI Taxonomy" id="686309"/>
    <lineage>
        <taxon>Bacteria</taxon>
        <taxon>Bacillati</taxon>
        <taxon>Actinomycetota</taxon>
        <taxon>Actinomycetes</taxon>
        <taxon>Micromonosporales</taxon>
        <taxon>Micromonosporaceae</taxon>
        <taxon>Micromonospora</taxon>
    </lineage>
</organism>
<dbReference type="InterPro" id="IPR015421">
    <property type="entry name" value="PyrdxlP-dep_Trfase_major"/>
</dbReference>
<dbReference type="RefSeq" id="WP_043966651.1">
    <property type="nucleotide sequence ID" value="NZ_JBIAOP010000007.1"/>
</dbReference>
<feature type="binding site" evidence="4">
    <location>
        <position position="220"/>
    </location>
    <ligand>
        <name>pyridoxal 5'-phosphate</name>
        <dbReference type="ChEBI" id="CHEBI:597326"/>
    </ligand>
</feature>
<feature type="binding site" evidence="4">
    <location>
        <position position="105"/>
    </location>
    <ligand>
        <name>pyridoxal 5'-phosphate</name>
        <dbReference type="ChEBI" id="CHEBI:597326"/>
    </ligand>
</feature>
<proteinExistence type="inferred from homology"/>
<dbReference type="InterPro" id="IPR010111">
    <property type="entry name" value="Kynureninase"/>
</dbReference>
<comment type="catalytic activity">
    <reaction evidence="6">
        <text>3-hydroxy-L-kynurenine + H2O = 3-hydroxyanthranilate + L-alanine + H(+)</text>
        <dbReference type="Rhea" id="RHEA:25143"/>
        <dbReference type="ChEBI" id="CHEBI:15377"/>
        <dbReference type="ChEBI" id="CHEBI:15378"/>
        <dbReference type="ChEBI" id="CHEBI:36559"/>
        <dbReference type="ChEBI" id="CHEBI:57972"/>
        <dbReference type="ChEBI" id="CHEBI:58125"/>
        <dbReference type="EC" id="3.7.1.3"/>
    </reaction>
</comment>
<accession>A0A0D0UXZ6</accession>
<dbReference type="InterPro" id="IPR015422">
    <property type="entry name" value="PyrdxlP-dep_Trfase_small"/>
</dbReference>
<dbReference type="GO" id="GO:0030170">
    <property type="term" value="F:pyridoxal phosphate binding"/>
    <property type="evidence" value="ECO:0007669"/>
    <property type="project" value="UniProtKB-UniRule"/>
</dbReference>
<feature type="binding site" evidence="4">
    <location>
        <position position="242"/>
    </location>
    <ligand>
        <name>pyridoxal 5'-phosphate</name>
        <dbReference type="ChEBI" id="CHEBI:597326"/>
    </ligand>
</feature>
<feature type="compositionally biased region" description="Basic and acidic residues" evidence="7">
    <location>
        <begin position="1"/>
        <end position="18"/>
    </location>
</feature>
<evidence type="ECO:0000256" key="6">
    <source>
        <dbReference type="PIRNR" id="PIRNR038800"/>
    </source>
</evidence>
<dbReference type="GO" id="GO:0097053">
    <property type="term" value="P:L-kynurenine catabolic process"/>
    <property type="evidence" value="ECO:0007669"/>
    <property type="project" value="UniProtKB-UniRule"/>
</dbReference>
<protein>
    <recommendedName>
        <fullName evidence="4 5">Kynureninase</fullName>
        <ecNumber evidence="4 5">3.7.1.3</ecNumber>
    </recommendedName>
    <alternativeName>
        <fullName evidence="4">L-kynurenine hydrolase</fullName>
    </alternativeName>
</protein>
<evidence type="ECO:0000313" key="8">
    <source>
        <dbReference type="EMBL" id="KIR63552.1"/>
    </source>
</evidence>
<dbReference type="GO" id="GO:0005737">
    <property type="term" value="C:cytoplasm"/>
    <property type="evidence" value="ECO:0007669"/>
    <property type="project" value="UniProtKB-UniRule"/>
</dbReference>
<evidence type="ECO:0000313" key="9">
    <source>
        <dbReference type="Proteomes" id="UP000032254"/>
    </source>
</evidence>
<evidence type="ECO:0000256" key="1">
    <source>
        <dbReference type="ARBA" id="ARBA00022642"/>
    </source>
</evidence>
<dbReference type="Gene3D" id="3.90.1150.10">
    <property type="entry name" value="Aspartate Aminotransferase, domain 1"/>
    <property type="match status" value="1"/>
</dbReference>
<feature type="binding site" evidence="4">
    <location>
        <position position="217"/>
    </location>
    <ligand>
        <name>pyridoxal 5'-phosphate</name>
        <dbReference type="ChEBI" id="CHEBI:597326"/>
    </ligand>
</feature>
<name>A0A0D0UXZ6_9ACTN</name>
<dbReference type="PANTHER" id="PTHR14084">
    <property type="entry name" value="KYNURENINASE"/>
    <property type="match status" value="1"/>
</dbReference>
<evidence type="ECO:0000256" key="5">
    <source>
        <dbReference type="NCBIfam" id="TIGR01814"/>
    </source>
</evidence>
<keyword evidence="3 4" id="KW-0663">Pyridoxal phosphate</keyword>
<comment type="caution">
    <text evidence="4">Lacks conserved residue(s) required for the propagation of feature annotation.</text>
</comment>
<dbReference type="GO" id="GO:0043420">
    <property type="term" value="P:anthranilate metabolic process"/>
    <property type="evidence" value="ECO:0007669"/>
    <property type="project" value="TreeGrafter"/>
</dbReference>
<dbReference type="PATRIC" id="fig|47853.6.peg.4488"/>